<organism evidence="3 4">
    <name type="scientific">Massilia litorea</name>
    <dbReference type="NCBI Taxonomy" id="2769491"/>
    <lineage>
        <taxon>Bacteria</taxon>
        <taxon>Pseudomonadati</taxon>
        <taxon>Pseudomonadota</taxon>
        <taxon>Betaproteobacteria</taxon>
        <taxon>Burkholderiales</taxon>
        <taxon>Oxalobacteraceae</taxon>
        <taxon>Telluria group</taxon>
        <taxon>Massilia</taxon>
    </lineage>
</organism>
<dbReference type="AlphaFoldDB" id="A0A7L9U1Z9"/>
<dbReference type="Pfam" id="PF04264">
    <property type="entry name" value="YceI"/>
    <property type="match status" value="1"/>
</dbReference>
<keyword evidence="1" id="KW-0732">Signal</keyword>
<evidence type="ECO:0000313" key="4">
    <source>
        <dbReference type="Proteomes" id="UP000593875"/>
    </source>
</evidence>
<gene>
    <name evidence="3" type="ORF">LPB04_18745</name>
</gene>
<sequence>MNIKHIAAAIFALTAATGAIAADTYAIEPNHTFPSFEADHMGGLSIWRGKFTNTSGNIVLDRAAKTGSVDITIDASTLDFGHAKMSEHAKGPDMFDVAKFPTATYKSKSITFKGDKPVSVDGELTLHGVTKPVKLSINQFKCIQHPMFKREVCGADASASFNRSDFGIDYGVQMGFNPTVKLAIQVEALKQ</sequence>
<keyword evidence="4" id="KW-1185">Reference proteome</keyword>
<dbReference type="Proteomes" id="UP000593875">
    <property type="component" value="Chromosome"/>
</dbReference>
<dbReference type="SMART" id="SM00867">
    <property type="entry name" value="YceI"/>
    <property type="match status" value="1"/>
</dbReference>
<dbReference type="InterPro" id="IPR007372">
    <property type="entry name" value="Lipid/polyisoprenoid-bd_YceI"/>
</dbReference>
<dbReference type="EMBL" id="CP062941">
    <property type="protein sequence ID" value="QOL48960.1"/>
    <property type="molecule type" value="Genomic_DNA"/>
</dbReference>
<proteinExistence type="predicted"/>
<reference evidence="3 4" key="1">
    <citation type="submission" date="2020-10" db="EMBL/GenBank/DDBJ databases">
        <title>Genome sequencing of Massilia sp. LPB0304.</title>
        <authorList>
            <person name="Kim J."/>
        </authorList>
    </citation>
    <scope>NUCLEOTIDE SEQUENCE [LARGE SCALE GENOMIC DNA]</scope>
    <source>
        <strain evidence="3 4">LPB0304</strain>
    </source>
</reference>
<dbReference type="PANTHER" id="PTHR34406:SF2">
    <property type="entry name" value="PERIPLASMIC PROTEIN"/>
    <property type="match status" value="1"/>
</dbReference>
<feature type="domain" description="Lipid/polyisoprenoid-binding YceI-like" evidence="2">
    <location>
        <begin position="24"/>
        <end position="189"/>
    </location>
</feature>
<evidence type="ECO:0000259" key="2">
    <source>
        <dbReference type="SMART" id="SM00867"/>
    </source>
</evidence>
<dbReference type="InterPro" id="IPR036761">
    <property type="entry name" value="TTHA0802/YceI-like_sf"/>
</dbReference>
<name>A0A7L9U1Z9_9BURK</name>
<dbReference type="SUPFAM" id="SSF101874">
    <property type="entry name" value="YceI-like"/>
    <property type="match status" value="1"/>
</dbReference>
<dbReference type="PANTHER" id="PTHR34406">
    <property type="entry name" value="PROTEIN YCEI"/>
    <property type="match status" value="1"/>
</dbReference>
<protein>
    <submittedName>
        <fullName evidence="3">Polyisoprenoid-binding protein</fullName>
    </submittedName>
</protein>
<evidence type="ECO:0000313" key="3">
    <source>
        <dbReference type="EMBL" id="QOL48960.1"/>
    </source>
</evidence>
<feature type="chain" id="PRO_5032902598" evidence="1">
    <location>
        <begin position="22"/>
        <end position="191"/>
    </location>
</feature>
<dbReference type="RefSeq" id="WP_193686003.1">
    <property type="nucleotide sequence ID" value="NZ_CP062941.1"/>
</dbReference>
<evidence type="ECO:0000256" key="1">
    <source>
        <dbReference type="SAM" id="SignalP"/>
    </source>
</evidence>
<accession>A0A7L9U1Z9</accession>
<dbReference type="KEGG" id="mlir:LPB04_18745"/>
<dbReference type="Gene3D" id="2.40.128.110">
    <property type="entry name" value="Lipid/polyisoprenoid-binding, YceI-like"/>
    <property type="match status" value="1"/>
</dbReference>
<feature type="signal peptide" evidence="1">
    <location>
        <begin position="1"/>
        <end position="21"/>
    </location>
</feature>